<evidence type="ECO:0000256" key="11">
    <source>
        <dbReference type="ARBA" id="ARBA00022960"/>
    </source>
</evidence>
<gene>
    <name evidence="17" type="primary">murD</name>
    <name evidence="21" type="ORF">HLB29_04265</name>
</gene>
<evidence type="ECO:0000313" key="21">
    <source>
        <dbReference type="EMBL" id="MBC2575895.1"/>
    </source>
</evidence>
<dbReference type="HAMAP" id="MF_00639">
    <property type="entry name" value="MurD"/>
    <property type="match status" value="1"/>
</dbReference>
<name>A0ABR6TKF7_9FIRM</name>
<dbReference type="InterPro" id="IPR004101">
    <property type="entry name" value="Mur_ligase_C"/>
</dbReference>
<dbReference type="Proteomes" id="UP000713904">
    <property type="component" value="Unassembled WGS sequence"/>
</dbReference>
<keyword evidence="17 18" id="KW-0131">Cell cycle</keyword>
<dbReference type="InterPro" id="IPR036615">
    <property type="entry name" value="Mur_ligase_C_dom_sf"/>
</dbReference>
<keyword evidence="13 17" id="KW-0961">Cell wall biogenesis/degradation</keyword>
<feature type="domain" description="Mur ligase central" evidence="20">
    <location>
        <begin position="117"/>
        <end position="295"/>
    </location>
</feature>
<evidence type="ECO:0000256" key="10">
    <source>
        <dbReference type="ARBA" id="ARBA00022840"/>
    </source>
</evidence>
<evidence type="ECO:0000256" key="18">
    <source>
        <dbReference type="RuleBase" id="RU003664"/>
    </source>
</evidence>
<keyword evidence="10 17" id="KW-0067">ATP-binding</keyword>
<feature type="binding site" evidence="17">
    <location>
        <begin position="119"/>
        <end position="125"/>
    </location>
    <ligand>
        <name>ATP</name>
        <dbReference type="ChEBI" id="CHEBI:30616"/>
    </ligand>
</feature>
<dbReference type="SUPFAM" id="SSF51984">
    <property type="entry name" value="MurCD N-terminal domain"/>
    <property type="match status" value="1"/>
</dbReference>
<evidence type="ECO:0000256" key="6">
    <source>
        <dbReference type="ARBA" id="ARBA00015655"/>
    </source>
</evidence>
<dbReference type="EMBL" id="JABGBW010000002">
    <property type="protein sequence ID" value="MBC2575895.1"/>
    <property type="molecule type" value="Genomic_DNA"/>
</dbReference>
<dbReference type="PANTHER" id="PTHR43692">
    <property type="entry name" value="UDP-N-ACETYLMURAMOYLALANINE--D-GLUTAMATE LIGASE"/>
    <property type="match status" value="1"/>
</dbReference>
<proteinExistence type="inferred from homology"/>
<comment type="subcellular location">
    <subcellularLocation>
        <location evidence="2 17 18">Cytoplasm</location>
    </subcellularLocation>
</comment>
<evidence type="ECO:0000256" key="4">
    <source>
        <dbReference type="ARBA" id="ARBA00010416"/>
    </source>
</evidence>
<organism evidence="21 22">
    <name type="scientific">Peptostreptococcus canis</name>
    <dbReference type="NCBI Taxonomy" id="1159213"/>
    <lineage>
        <taxon>Bacteria</taxon>
        <taxon>Bacillati</taxon>
        <taxon>Bacillota</taxon>
        <taxon>Clostridia</taxon>
        <taxon>Peptostreptococcales</taxon>
        <taxon>Peptostreptococcaceae</taxon>
        <taxon>Peptostreptococcus</taxon>
    </lineage>
</organism>
<dbReference type="Pfam" id="PF21799">
    <property type="entry name" value="MurD-like_N"/>
    <property type="match status" value="1"/>
</dbReference>
<keyword evidence="12 17" id="KW-0573">Peptidoglycan synthesis</keyword>
<dbReference type="Gene3D" id="3.40.50.720">
    <property type="entry name" value="NAD(P)-binding Rossmann-like Domain"/>
    <property type="match status" value="1"/>
</dbReference>
<comment type="caution">
    <text evidence="21">The sequence shown here is derived from an EMBL/GenBank/DDBJ whole genome shotgun (WGS) entry which is preliminary data.</text>
</comment>
<keyword evidence="22" id="KW-1185">Reference proteome</keyword>
<evidence type="ECO:0000256" key="2">
    <source>
        <dbReference type="ARBA" id="ARBA00004496"/>
    </source>
</evidence>
<evidence type="ECO:0000256" key="14">
    <source>
        <dbReference type="ARBA" id="ARBA00030398"/>
    </source>
</evidence>
<sequence>MFNNKTVLVVGVARTGISTADYLLKNGATVILNDSKNKEELKDVLDNFSNKDNIEFILGRNPSFHELEKIDFAVVSPGVPLDLDYILELKKVKKEVISEIELAFRASRQKNMDFIGITGTNGKTTTTSIVGEIFKASGKETYIVGNIGNPSIHAVDIGGEKSVLVTELSSFQLESIEEFKPKVSTVLNLTEDHLNRHHTMENYTNAKARIFMNQNVEDFCILNYDDEITKKMAENCKATVRFFSRKNKVENGIYLNEKNEIIINDKGIESVFMKAEQLSLPGAHNLENCMAAIGMCISYGIDKNVIKNVLKNFKAVEHRLEYVDTVNGIKFVNDSKGTNPDSTIKAVQSYNEPIILIAGGYDKGSDFNELFEIAKKYVRTVIVLGQTAELIEKTAKNNGIEEIYKVNSMSEAVQKSFEVASENNVVLLSPASASWGMYNNYEERGDDFKKCVESLKRK</sequence>
<dbReference type="InterPro" id="IPR005762">
    <property type="entry name" value="MurD"/>
</dbReference>
<keyword evidence="11 17" id="KW-0133">Cell shape</keyword>
<dbReference type="Gene3D" id="3.90.190.20">
    <property type="entry name" value="Mur ligase, C-terminal domain"/>
    <property type="match status" value="1"/>
</dbReference>
<keyword evidence="17 18" id="KW-0132">Cell division</keyword>
<dbReference type="Gene3D" id="3.40.1190.10">
    <property type="entry name" value="Mur-like, catalytic domain"/>
    <property type="match status" value="1"/>
</dbReference>
<dbReference type="EC" id="6.3.2.9" evidence="5 17"/>
<evidence type="ECO:0000256" key="9">
    <source>
        <dbReference type="ARBA" id="ARBA00022741"/>
    </source>
</evidence>
<evidence type="ECO:0000256" key="13">
    <source>
        <dbReference type="ARBA" id="ARBA00023316"/>
    </source>
</evidence>
<evidence type="ECO:0000256" key="16">
    <source>
        <dbReference type="ARBA" id="ARBA00047632"/>
    </source>
</evidence>
<dbReference type="Pfam" id="PF08245">
    <property type="entry name" value="Mur_ligase_M"/>
    <property type="match status" value="1"/>
</dbReference>
<comment type="similarity">
    <text evidence="4 17">Belongs to the MurCDEF family.</text>
</comment>
<comment type="catalytic activity">
    <reaction evidence="16 17 18">
        <text>UDP-N-acetyl-alpha-D-muramoyl-L-alanine + D-glutamate + ATP = UDP-N-acetyl-alpha-D-muramoyl-L-alanyl-D-glutamate + ADP + phosphate + H(+)</text>
        <dbReference type="Rhea" id="RHEA:16429"/>
        <dbReference type="ChEBI" id="CHEBI:15378"/>
        <dbReference type="ChEBI" id="CHEBI:29986"/>
        <dbReference type="ChEBI" id="CHEBI:30616"/>
        <dbReference type="ChEBI" id="CHEBI:43474"/>
        <dbReference type="ChEBI" id="CHEBI:83898"/>
        <dbReference type="ChEBI" id="CHEBI:83900"/>
        <dbReference type="ChEBI" id="CHEBI:456216"/>
        <dbReference type="EC" id="6.3.2.9"/>
    </reaction>
</comment>
<evidence type="ECO:0000313" key="22">
    <source>
        <dbReference type="Proteomes" id="UP000713904"/>
    </source>
</evidence>
<evidence type="ECO:0000259" key="20">
    <source>
        <dbReference type="Pfam" id="PF08245"/>
    </source>
</evidence>
<keyword evidence="8 17" id="KW-0436">Ligase</keyword>
<dbReference type="NCBIfam" id="TIGR01087">
    <property type="entry name" value="murD"/>
    <property type="match status" value="1"/>
</dbReference>
<dbReference type="InterPro" id="IPR036565">
    <property type="entry name" value="Mur-like_cat_sf"/>
</dbReference>
<evidence type="ECO:0000256" key="3">
    <source>
        <dbReference type="ARBA" id="ARBA00004752"/>
    </source>
</evidence>
<comment type="function">
    <text evidence="1 17 18">Cell wall formation. Catalyzes the addition of glutamate to the nucleotide precursor UDP-N-acetylmuramoyl-L-alanine (UMA).</text>
</comment>
<dbReference type="GO" id="GO:0008764">
    <property type="term" value="F:UDP-N-acetylmuramoylalanine-D-glutamate ligase activity"/>
    <property type="evidence" value="ECO:0007669"/>
    <property type="project" value="UniProtKB-EC"/>
</dbReference>
<evidence type="ECO:0000256" key="17">
    <source>
        <dbReference type="HAMAP-Rule" id="MF_00639"/>
    </source>
</evidence>
<dbReference type="SUPFAM" id="SSF53623">
    <property type="entry name" value="MurD-like peptide ligases, catalytic domain"/>
    <property type="match status" value="1"/>
</dbReference>
<comment type="pathway">
    <text evidence="3 17 18">Cell wall biogenesis; peptidoglycan biosynthesis.</text>
</comment>
<evidence type="ECO:0000259" key="19">
    <source>
        <dbReference type="Pfam" id="PF02875"/>
    </source>
</evidence>
<accession>A0ABR6TKF7</accession>
<feature type="domain" description="Mur ligase C-terminal" evidence="19">
    <location>
        <begin position="318"/>
        <end position="431"/>
    </location>
</feature>
<evidence type="ECO:0000256" key="12">
    <source>
        <dbReference type="ARBA" id="ARBA00022984"/>
    </source>
</evidence>
<dbReference type="InterPro" id="IPR013221">
    <property type="entry name" value="Mur_ligase_cen"/>
</dbReference>
<keyword evidence="7 17" id="KW-0963">Cytoplasm</keyword>
<reference evidence="21 22" key="1">
    <citation type="submission" date="2020-05" db="EMBL/GenBank/DDBJ databases">
        <title>Draft genome of xy-202 and genomic insight in genome of the genus Peptostreptococcus.</title>
        <authorList>
            <person name="Zhang Z."/>
        </authorList>
    </citation>
    <scope>NUCLEOTIDE SEQUENCE [LARGE SCALE GENOMIC DNA]</scope>
    <source>
        <strain evidence="21 22">DSM 27025</strain>
    </source>
</reference>
<evidence type="ECO:0000256" key="15">
    <source>
        <dbReference type="ARBA" id="ARBA00032324"/>
    </source>
</evidence>
<dbReference type="SUPFAM" id="SSF53244">
    <property type="entry name" value="MurD-like peptide ligases, peptide-binding domain"/>
    <property type="match status" value="1"/>
</dbReference>
<evidence type="ECO:0000256" key="1">
    <source>
        <dbReference type="ARBA" id="ARBA00002734"/>
    </source>
</evidence>
<protein>
    <recommendedName>
        <fullName evidence="6 17">UDP-N-acetylmuramoylalanine--D-glutamate ligase</fullName>
        <ecNumber evidence="5 17">6.3.2.9</ecNumber>
    </recommendedName>
    <alternativeName>
        <fullName evidence="15 17">D-glutamic acid-adding enzyme</fullName>
    </alternativeName>
    <alternativeName>
        <fullName evidence="14 17">UDP-N-acetylmuramoyl-L-alanyl-D-glutamate synthetase</fullName>
    </alternativeName>
</protein>
<evidence type="ECO:0000256" key="7">
    <source>
        <dbReference type="ARBA" id="ARBA00022490"/>
    </source>
</evidence>
<evidence type="ECO:0000256" key="5">
    <source>
        <dbReference type="ARBA" id="ARBA00012212"/>
    </source>
</evidence>
<dbReference type="PANTHER" id="PTHR43692:SF1">
    <property type="entry name" value="UDP-N-ACETYLMURAMOYLALANINE--D-GLUTAMATE LIGASE"/>
    <property type="match status" value="1"/>
</dbReference>
<dbReference type="Pfam" id="PF02875">
    <property type="entry name" value="Mur_ligase_C"/>
    <property type="match status" value="1"/>
</dbReference>
<keyword evidence="9 17" id="KW-0547">Nucleotide-binding</keyword>
<evidence type="ECO:0000256" key="8">
    <source>
        <dbReference type="ARBA" id="ARBA00022598"/>
    </source>
</evidence>